<keyword evidence="1" id="KW-0812">Transmembrane</keyword>
<protein>
    <submittedName>
        <fullName evidence="2">DUF1353 domain-containing protein</fullName>
    </submittedName>
</protein>
<sequence>MPFLAPLPSPDPGTPERWVPAATVDLRQLPVTSRWKVWFEVLTPFGHSSHPADEQSADGPVWFRASVEQTVPVGLVTDLASVPMPLWGVIASYGRQTLPAILHDAASRALADPDRPASSRRAARRDADHLFRGTLRETGTGPVRRWLMWAAVRIFGSLPVAVVFLLAVVAGVVALCLAATGAGTGGTAGAWLVGALVVTAAALTVLIALAAGAGIESRPAADGAERARWVPAATGSLLGAVGTGLVALPLLLPLIVLTFVTELVVGAGEGRRVVRAQGVPTGGLTAQEAPTVRISYAQPG</sequence>
<evidence type="ECO:0000313" key="2">
    <source>
        <dbReference type="EMBL" id="MBE7700302.1"/>
    </source>
</evidence>
<feature type="transmembrane region" description="Helical" evidence="1">
    <location>
        <begin position="236"/>
        <end position="260"/>
    </location>
</feature>
<proteinExistence type="predicted"/>
<evidence type="ECO:0000313" key="3">
    <source>
        <dbReference type="Proteomes" id="UP000822993"/>
    </source>
</evidence>
<keyword evidence="1" id="KW-0472">Membrane</keyword>
<keyword evidence="3" id="KW-1185">Reference proteome</keyword>
<reference evidence="2 3" key="1">
    <citation type="submission" date="2020-08" db="EMBL/GenBank/DDBJ databases">
        <title>A Genomic Blueprint of the Chicken Gut Microbiome.</title>
        <authorList>
            <person name="Gilroy R."/>
            <person name="Ravi A."/>
            <person name="Getino M."/>
            <person name="Pursley I."/>
            <person name="Horton D.L."/>
            <person name="Alikhan N.-F."/>
            <person name="Baker D."/>
            <person name="Gharbi K."/>
            <person name="Hall N."/>
            <person name="Watson M."/>
            <person name="Adriaenssens E.M."/>
            <person name="Foster-Nyarko E."/>
            <person name="Jarju S."/>
            <person name="Secka A."/>
            <person name="Antonio M."/>
            <person name="Oren A."/>
            <person name="Chaudhuri R."/>
            <person name="La Ragione R.M."/>
            <person name="Hildebrand F."/>
            <person name="Pallen M.J."/>
        </authorList>
    </citation>
    <scope>NUCLEOTIDE SEQUENCE [LARGE SCALE GENOMIC DNA]</scope>
    <source>
        <strain evidence="2 3">Sa1BUA8</strain>
    </source>
</reference>
<organism evidence="2 3">
    <name type="scientific">Oerskovia douganii</name>
    <dbReference type="NCBI Taxonomy" id="2762210"/>
    <lineage>
        <taxon>Bacteria</taxon>
        <taxon>Bacillati</taxon>
        <taxon>Actinomycetota</taxon>
        <taxon>Actinomycetes</taxon>
        <taxon>Micrococcales</taxon>
        <taxon>Cellulomonadaceae</taxon>
        <taxon>Oerskovia</taxon>
    </lineage>
</organism>
<gene>
    <name evidence="2" type="ORF">H9623_08295</name>
</gene>
<accession>A0A9D5UGV4</accession>
<name>A0A9D5UGV4_9CELL</name>
<dbReference type="Proteomes" id="UP000822993">
    <property type="component" value="Unassembled WGS sequence"/>
</dbReference>
<keyword evidence="1" id="KW-1133">Transmembrane helix</keyword>
<feature type="transmembrane region" description="Helical" evidence="1">
    <location>
        <begin position="154"/>
        <end position="182"/>
    </location>
</feature>
<comment type="caution">
    <text evidence="2">The sequence shown here is derived from an EMBL/GenBank/DDBJ whole genome shotgun (WGS) entry which is preliminary data.</text>
</comment>
<dbReference type="AlphaFoldDB" id="A0A9D5UGV4"/>
<evidence type="ECO:0000256" key="1">
    <source>
        <dbReference type="SAM" id="Phobius"/>
    </source>
</evidence>
<dbReference type="EMBL" id="JACSPN010000008">
    <property type="protein sequence ID" value="MBE7700302.1"/>
    <property type="molecule type" value="Genomic_DNA"/>
</dbReference>
<dbReference type="InterPro" id="IPR010767">
    <property type="entry name" value="Phage_CGC-2007_Cje0229"/>
</dbReference>
<feature type="transmembrane region" description="Helical" evidence="1">
    <location>
        <begin position="188"/>
        <end position="215"/>
    </location>
</feature>
<dbReference type="RefSeq" id="WP_193719583.1">
    <property type="nucleotide sequence ID" value="NZ_JACSPN010000008.1"/>
</dbReference>
<dbReference type="Pfam" id="PF07087">
    <property type="entry name" value="DUF1353"/>
    <property type="match status" value="1"/>
</dbReference>